<sequence>MSSSTAASRRATLASGSSSTSEAAAALAYVEYLWDLALVTQEANVFKVQVQYIEQKIKEVQDMLGPDFTENEAHELKTWRDENRNKMRAWETRSEVTDLEAKVDDLRDKYEAARTKKRRGVYEAPRFIINPMENQVRLDIQRKYDVNREFLIMTNTEEVISHNVIDGLRAMAGRGRAVYSNCSLIKPEFAVTRELSELQAAGPAANSYKIWIPITTARLGGVDRYGAPLGQNPWPRYFTSLGYKRLEILLKSPVQPLQPPPPQEESSGDESESDMSPAPYSEPAPPPTPSPPRRQRRQQQPVFPPPAGVRQQPPPPPAPAPAPRRQQQP</sequence>
<evidence type="ECO:0000313" key="3">
    <source>
        <dbReference type="EMBL" id="KAG4411868.1"/>
    </source>
</evidence>
<protein>
    <submittedName>
        <fullName evidence="3">Uncharacterized protein</fullName>
    </submittedName>
</protein>
<comment type="caution">
    <text evidence="3">The sequence shown here is derived from an EMBL/GenBank/DDBJ whole genome shotgun (WGS) entry which is preliminary data.</text>
</comment>
<evidence type="ECO:0000256" key="2">
    <source>
        <dbReference type="SAM" id="MobiDB-lite"/>
    </source>
</evidence>
<feature type="compositionally biased region" description="Pro residues" evidence="2">
    <location>
        <begin position="302"/>
        <end position="322"/>
    </location>
</feature>
<accession>A0A8H7W4E3</accession>
<feature type="region of interest" description="Disordered" evidence="2">
    <location>
        <begin position="252"/>
        <end position="329"/>
    </location>
</feature>
<keyword evidence="1" id="KW-0175">Coiled coil</keyword>
<dbReference type="EMBL" id="JAFJYH010000431">
    <property type="protein sequence ID" value="KAG4411868.1"/>
    <property type="molecule type" value="Genomic_DNA"/>
</dbReference>
<feature type="compositionally biased region" description="Pro residues" evidence="2">
    <location>
        <begin position="280"/>
        <end position="292"/>
    </location>
</feature>
<reference evidence="3" key="1">
    <citation type="submission" date="2021-02" db="EMBL/GenBank/DDBJ databases">
        <title>Genome sequence Cadophora malorum strain M34.</title>
        <authorList>
            <person name="Stefanovic E."/>
            <person name="Vu D."/>
            <person name="Scully C."/>
            <person name="Dijksterhuis J."/>
            <person name="Roader J."/>
            <person name="Houbraken J."/>
        </authorList>
    </citation>
    <scope>NUCLEOTIDE SEQUENCE</scope>
    <source>
        <strain evidence="3">M34</strain>
    </source>
</reference>
<dbReference type="OrthoDB" id="3561945at2759"/>
<proteinExistence type="predicted"/>
<dbReference type="AlphaFoldDB" id="A0A8H7W4E3"/>
<evidence type="ECO:0000313" key="4">
    <source>
        <dbReference type="Proteomes" id="UP000664132"/>
    </source>
</evidence>
<gene>
    <name evidence="3" type="ORF">IFR04_014985</name>
</gene>
<name>A0A8H7W4E3_9HELO</name>
<dbReference type="Proteomes" id="UP000664132">
    <property type="component" value="Unassembled WGS sequence"/>
</dbReference>
<feature type="non-terminal residue" evidence="3">
    <location>
        <position position="1"/>
    </location>
</feature>
<organism evidence="3 4">
    <name type="scientific">Cadophora malorum</name>
    <dbReference type="NCBI Taxonomy" id="108018"/>
    <lineage>
        <taxon>Eukaryota</taxon>
        <taxon>Fungi</taxon>
        <taxon>Dikarya</taxon>
        <taxon>Ascomycota</taxon>
        <taxon>Pezizomycotina</taxon>
        <taxon>Leotiomycetes</taxon>
        <taxon>Helotiales</taxon>
        <taxon>Ploettnerulaceae</taxon>
        <taxon>Cadophora</taxon>
    </lineage>
</organism>
<keyword evidence="4" id="KW-1185">Reference proteome</keyword>
<feature type="coiled-coil region" evidence="1">
    <location>
        <begin position="89"/>
        <end position="116"/>
    </location>
</feature>
<evidence type="ECO:0000256" key="1">
    <source>
        <dbReference type="SAM" id="Coils"/>
    </source>
</evidence>